<dbReference type="Pfam" id="PF00395">
    <property type="entry name" value="SLH"/>
    <property type="match status" value="2"/>
</dbReference>
<dbReference type="EMBL" id="JAFBDR010000003">
    <property type="protein sequence ID" value="MBM7570442.1"/>
    <property type="molecule type" value="Genomic_DNA"/>
</dbReference>
<protein>
    <recommendedName>
        <fullName evidence="12">SLH domain-containing protein</fullName>
    </recommendedName>
</protein>
<evidence type="ECO:0000313" key="14">
    <source>
        <dbReference type="Proteomes" id="UP001296943"/>
    </source>
</evidence>
<keyword evidence="5 10" id="KW-0645">Protease</keyword>
<dbReference type="SUPFAM" id="SSF52743">
    <property type="entry name" value="Subtilisin-like"/>
    <property type="match status" value="1"/>
</dbReference>
<feature type="domain" description="SLH" evidence="12">
    <location>
        <begin position="715"/>
        <end position="770"/>
    </location>
</feature>
<evidence type="ECO:0000259" key="12">
    <source>
        <dbReference type="PROSITE" id="PS51272"/>
    </source>
</evidence>
<keyword evidence="7 10" id="KW-0378">Hydrolase</keyword>
<evidence type="ECO:0000256" key="3">
    <source>
        <dbReference type="ARBA" id="ARBA00011073"/>
    </source>
</evidence>
<dbReference type="Pfam" id="PF17936">
    <property type="entry name" value="Big_6"/>
    <property type="match status" value="1"/>
</dbReference>
<comment type="similarity">
    <text evidence="3 10 11">Belongs to the peptidase S8 family.</text>
</comment>
<keyword evidence="14" id="KW-1185">Reference proteome</keyword>
<dbReference type="PROSITE" id="PS00137">
    <property type="entry name" value="SUBTILASE_HIS"/>
    <property type="match status" value="1"/>
</dbReference>
<proteinExistence type="inferred from homology"/>
<evidence type="ECO:0000256" key="10">
    <source>
        <dbReference type="PROSITE-ProRule" id="PRU01240"/>
    </source>
</evidence>
<gene>
    <name evidence="13" type="ORF">JOC48_000920</name>
</gene>
<dbReference type="RefSeq" id="WP_204497852.1">
    <property type="nucleotide sequence ID" value="NZ_JAFBDR010000003.1"/>
</dbReference>
<dbReference type="Proteomes" id="UP001296943">
    <property type="component" value="Unassembled WGS sequence"/>
</dbReference>
<dbReference type="InterPro" id="IPR036852">
    <property type="entry name" value="Peptidase_S8/S53_dom_sf"/>
</dbReference>
<dbReference type="Pfam" id="PF00082">
    <property type="entry name" value="Peptidase_S8"/>
    <property type="match status" value="1"/>
</dbReference>
<dbReference type="SUPFAM" id="SSF89260">
    <property type="entry name" value="Collagen-binding domain"/>
    <property type="match status" value="1"/>
</dbReference>
<dbReference type="PROSITE" id="PS00136">
    <property type="entry name" value="SUBTILASE_ASP"/>
    <property type="match status" value="1"/>
</dbReference>
<dbReference type="InterPro" id="IPR041498">
    <property type="entry name" value="Big_6"/>
</dbReference>
<evidence type="ECO:0000256" key="8">
    <source>
        <dbReference type="ARBA" id="ARBA00022825"/>
    </source>
</evidence>
<dbReference type="InterPro" id="IPR023828">
    <property type="entry name" value="Peptidase_S8_Ser-AS"/>
</dbReference>
<evidence type="ECO:0000256" key="4">
    <source>
        <dbReference type="ARBA" id="ARBA00022525"/>
    </source>
</evidence>
<organism evidence="13 14">
    <name type="scientific">Aquibacillus albus</name>
    <dbReference type="NCBI Taxonomy" id="1168171"/>
    <lineage>
        <taxon>Bacteria</taxon>
        <taxon>Bacillati</taxon>
        <taxon>Bacillota</taxon>
        <taxon>Bacilli</taxon>
        <taxon>Bacillales</taxon>
        <taxon>Bacillaceae</taxon>
        <taxon>Aquibacillus</taxon>
    </lineage>
</organism>
<evidence type="ECO:0000256" key="9">
    <source>
        <dbReference type="ARBA" id="ARBA00022837"/>
    </source>
</evidence>
<sequence>MNKKVVVMVVVLFLYLLGNQSIVHATESNRCTTNVNNREILVQLQETSSVNDISLREVQASEFLTKKNIHIYHVPANMDYQQVIEQLQSRTDVIHAEPNNHRCTTNLLDEPDFSKQWYMEKIDIAKASEITRGSEDITIAVLDTGVNANHPELTGRVLPGYDVVNSDEDAEDHNGHGTFVAGIIAANIDGTGIAGMTDDVKILPVKIGKDDGTMVHSDIIEGIYYAIEQDVDIINMSYTGSTVNSLEKKALEEAHAKGIILVGASGNYGDTRQMYPASYPMVISVGATKKLKVDTYMPKLLRAGFSNYGPNIDVSAPGVNIYSIYHDGGYRSDDGTSFAAPQVSGLAALIKSLHPAWESEMVEWAIEQGAMNGGQSAGYWDEQLGYGVINVYESLQLTEADLSSDISEEMDDAATVQVNQTVSEAIRMPGDVDWFTFAVTKAAEVDIALDPADTKLSLDLAFYHAGQEDPIYRMDKRKENERKTMHLKTGTYYVKVHDRDHHWSNSKYQLSISSDQLPTPKLELLEVSQVFEASHQITGKATPFSVIQVKGTESWTGYTDKNGDFVIDIPQMKAGSKVVVSVTDGFGNYVSSEERLVTPFYDDVTMYSDQIRFLSERGILRGYPDGTFKPSQSVTRLQAIQVMLNELGVEVKEEKKEEGESILGVKPGAYGYEFLVKAKDENLLMGLKSPASDSLTRGEMAVLLANAYQLSGGNNESVFKDIEKDTSLFNAVNALVANKVVNGFEDQTYRPDEAIRRDHFAVLFSKVMEK</sequence>
<dbReference type="PROSITE" id="PS51892">
    <property type="entry name" value="SUBTILASE"/>
    <property type="match status" value="1"/>
</dbReference>
<reference evidence="13 14" key="1">
    <citation type="submission" date="2021-01" db="EMBL/GenBank/DDBJ databases">
        <title>Genomic Encyclopedia of Type Strains, Phase IV (KMG-IV): sequencing the most valuable type-strain genomes for metagenomic binning, comparative biology and taxonomic classification.</title>
        <authorList>
            <person name="Goeker M."/>
        </authorList>
    </citation>
    <scope>NUCLEOTIDE SEQUENCE [LARGE SCALE GENOMIC DNA]</scope>
    <source>
        <strain evidence="13 14">DSM 23711</strain>
    </source>
</reference>
<dbReference type="Gene3D" id="3.40.50.200">
    <property type="entry name" value="Peptidase S8/S53 domain"/>
    <property type="match status" value="1"/>
</dbReference>
<evidence type="ECO:0000256" key="7">
    <source>
        <dbReference type="ARBA" id="ARBA00022801"/>
    </source>
</evidence>
<keyword evidence="6" id="KW-0732">Signal</keyword>
<dbReference type="Gene3D" id="2.60.40.10">
    <property type="entry name" value="Immunoglobulins"/>
    <property type="match status" value="1"/>
</dbReference>
<feature type="active site" description="Charge relay system" evidence="10">
    <location>
        <position position="143"/>
    </location>
</feature>
<evidence type="ECO:0000256" key="11">
    <source>
        <dbReference type="RuleBase" id="RU003355"/>
    </source>
</evidence>
<dbReference type="InterPro" id="IPR000209">
    <property type="entry name" value="Peptidase_S8/S53_dom"/>
</dbReference>
<dbReference type="InterPro" id="IPR023827">
    <property type="entry name" value="Peptidase_S8_Asp-AS"/>
</dbReference>
<dbReference type="PANTHER" id="PTHR43806:SF11">
    <property type="entry name" value="CEREVISIN-RELATED"/>
    <property type="match status" value="1"/>
</dbReference>
<evidence type="ECO:0000256" key="2">
    <source>
        <dbReference type="ARBA" id="ARBA00004613"/>
    </source>
</evidence>
<dbReference type="PROSITE" id="PS51272">
    <property type="entry name" value="SLH"/>
    <property type="match status" value="2"/>
</dbReference>
<dbReference type="InterPro" id="IPR050131">
    <property type="entry name" value="Peptidase_S8_subtilisin-like"/>
</dbReference>
<evidence type="ECO:0000256" key="1">
    <source>
        <dbReference type="ARBA" id="ARBA00001913"/>
    </source>
</evidence>
<keyword evidence="9" id="KW-0106">Calcium</keyword>
<evidence type="ECO:0000256" key="5">
    <source>
        <dbReference type="ARBA" id="ARBA00022670"/>
    </source>
</evidence>
<dbReference type="InterPro" id="IPR013783">
    <property type="entry name" value="Ig-like_fold"/>
</dbReference>
<dbReference type="PRINTS" id="PR00723">
    <property type="entry name" value="SUBTILISIN"/>
</dbReference>
<dbReference type="PANTHER" id="PTHR43806">
    <property type="entry name" value="PEPTIDASE S8"/>
    <property type="match status" value="1"/>
</dbReference>
<comment type="caution">
    <text evidence="13">The sequence shown here is derived from an EMBL/GenBank/DDBJ whole genome shotgun (WGS) entry which is preliminary data.</text>
</comment>
<dbReference type="InterPro" id="IPR022398">
    <property type="entry name" value="Peptidase_S8_His-AS"/>
</dbReference>
<dbReference type="InterPro" id="IPR015500">
    <property type="entry name" value="Peptidase_S8_subtilisin-rel"/>
</dbReference>
<feature type="active site" description="Charge relay system" evidence="10">
    <location>
        <position position="176"/>
    </location>
</feature>
<name>A0ABS2MX18_9BACI</name>
<dbReference type="InterPro" id="IPR001119">
    <property type="entry name" value="SLH_dom"/>
</dbReference>
<evidence type="ECO:0000256" key="6">
    <source>
        <dbReference type="ARBA" id="ARBA00022729"/>
    </source>
</evidence>
<dbReference type="PROSITE" id="PS00138">
    <property type="entry name" value="SUBTILASE_SER"/>
    <property type="match status" value="1"/>
</dbReference>
<comment type="cofactor">
    <cofactor evidence="1">
        <name>Ca(2+)</name>
        <dbReference type="ChEBI" id="CHEBI:29108"/>
    </cofactor>
</comment>
<feature type="domain" description="SLH" evidence="12">
    <location>
        <begin position="594"/>
        <end position="657"/>
    </location>
</feature>
<keyword evidence="8 10" id="KW-0720">Serine protease</keyword>
<comment type="subcellular location">
    <subcellularLocation>
        <location evidence="2">Secreted</location>
    </subcellularLocation>
</comment>
<feature type="active site" description="Charge relay system" evidence="10">
    <location>
        <position position="337"/>
    </location>
</feature>
<keyword evidence="4" id="KW-0964">Secreted</keyword>
<evidence type="ECO:0000313" key="13">
    <source>
        <dbReference type="EMBL" id="MBM7570442.1"/>
    </source>
</evidence>
<dbReference type="Gene3D" id="2.60.120.380">
    <property type="match status" value="1"/>
</dbReference>
<accession>A0ABS2MX18</accession>